<dbReference type="GO" id="GO:0005737">
    <property type="term" value="C:cytoplasm"/>
    <property type="evidence" value="ECO:0007669"/>
    <property type="project" value="TreeGrafter"/>
</dbReference>
<dbReference type="Gene3D" id="3.20.20.140">
    <property type="entry name" value="Metal-dependent hydrolases"/>
    <property type="match status" value="1"/>
</dbReference>
<organism evidence="5 6">
    <name type="scientific">Candidatus Bilamarchaeum dharawalense</name>
    <dbReference type="NCBI Taxonomy" id="2885759"/>
    <lineage>
        <taxon>Archaea</taxon>
        <taxon>Candidatus Micrarchaeota</taxon>
        <taxon>Candidatus Micrarchaeia</taxon>
        <taxon>Candidatus Anstonellales</taxon>
        <taxon>Candidatus Bilamarchaeaceae</taxon>
        <taxon>Candidatus Bilamarchaeum</taxon>
    </lineage>
</organism>
<evidence type="ECO:0000256" key="1">
    <source>
        <dbReference type="ARBA" id="ARBA00001947"/>
    </source>
</evidence>
<dbReference type="GO" id="GO:0004038">
    <property type="term" value="F:allantoinase activity"/>
    <property type="evidence" value="ECO:0007669"/>
    <property type="project" value="UniProtKB-EC"/>
</dbReference>
<name>A0A5E4LSB8_9ARCH</name>
<dbReference type="AlphaFoldDB" id="A0A5E4LSB8"/>
<dbReference type="InterPro" id="IPR006680">
    <property type="entry name" value="Amidohydro-rel"/>
</dbReference>
<dbReference type="InterPro" id="IPR050138">
    <property type="entry name" value="DHOase/Allantoinase_Hydrolase"/>
</dbReference>
<dbReference type="GO" id="GO:0046872">
    <property type="term" value="F:metal ion binding"/>
    <property type="evidence" value="ECO:0007669"/>
    <property type="project" value="UniProtKB-KW"/>
</dbReference>
<proteinExistence type="predicted"/>
<feature type="domain" description="Amidohydrolase-related" evidence="4">
    <location>
        <begin position="46"/>
        <end position="388"/>
    </location>
</feature>
<keyword evidence="2" id="KW-0479">Metal-binding</keyword>
<dbReference type="EMBL" id="CABMJJ010000009">
    <property type="protein sequence ID" value="VVC03963.1"/>
    <property type="molecule type" value="Genomic_DNA"/>
</dbReference>
<dbReference type="NCBIfam" id="TIGR00857">
    <property type="entry name" value="pyrC_multi"/>
    <property type="match status" value="1"/>
</dbReference>
<dbReference type="InterPro" id="IPR011059">
    <property type="entry name" value="Metal-dep_hydrolase_composite"/>
</dbReference>
<sequence>MLLIQSGTVFIGDKFVKKDILIDNGIIVDIGTNLKGTEKIDASGMLVLPGLIDPHVHLREPGATHKEDFTTGSRAAIAGGFTTVMDMPNNTTPTTTKERLEEKMKLAKQKAVCDVLFHFGGTDDNFDEVKKANPPSLKLYLGETTGMLVLKNQNSLEKHFVNFPAERPIVLHASDHSPDEEINLGKTYATVENAISLANKHKRKIHIAHASTKKEIDLAIRSKNCTVEVAPHYLFLSTNDLERLGPMGKVYPPLRSEQKRIHLWKSLENVDCIATDHAPHTIEDKESGSAGFPGLETSLALMLKGCDLGFIDKLWLIPKMSEQVASIFNIEKKGQIKKGFIGDITIVDPKKVWKVDTSELETKCKWSPFEGIEFKGKVHTVIKSGKIVYREYCFV</sequence>
<dbReference type="GO" id="GO:0006145">
    <property type="term" value="P:purine nucleobase catabolic process"/>
    <property type="evidence" value="ECO:0007669"/>
    <property type="project" value="TreeGrafter"/>
</dbReference>
<evidence type="ECO:0000259" key="4">
    <source>
        <dbReference type="Pfam" id="PF01979"/>
    </source>
</evidence>
<dbReference type="InterPro" id="IPR032466">
    <property type="entry name" value="Metal_Hydrolase"/>
</dbReference>
<evidence type="ECO:0000256" key="2">
    <source>
        <dbReference type="ARBA" id="ARBA00022723"/>
    </source>
</evidence>
<dbReference type="Proteomes" id="UP000789941">
    <property type="component" value="Unassembled WGS sequence"/>
</dbReference>
<reference evidence="5 6" key="1">
    <citation type="submission" date="2019-08" db="EMBL/GenBank/DDBJ databases">
        <authorList>
            <person name="Vazquez-Campos X."/>
        </authorList>
    </citation>
    <scope>NUCLEOTIDE SEQUENCE [LARGE SCALE GENOMIC DNA]</scope>
    <source>
        <strain evidence="5">LFW-283_2</strain>
    </source>
</reference>
<dbReference type="EC" id="3.5.2.5" evidence="5"/>
<gene>
    <name evidence="5" type="primary">allB</name>
    <name evidence="5" type="ORF">LFW2832_00634</name>
</gene>
<comment type="cofactor">
    <cofactor evidence="1">
        <name>Zn(2+)</name>
        <dbReference type="ChEBI" id="CHEBI:29105"/>
    </cofactor>
</comment>
<protein>
    <submittedName>
        <fullName evidence="5">Allantoinase</fullName>
        <ecNumber evidence="5">3.5.2.5</ecNumber>
    </submittedName>
</protein>
<evidence type="ECO:0000256" key="3">
    <source>
        <dbReference type="ARBA" id="ARBA00022801"/>
    </source>
</evidence>
<comment type="caution">
    <text evidence="5">The sequence shown here is derived from an EMBL/GenBank/DDBJ whole genome shotgun (WGS) entry which is preliminary data.</text>
</comment>
<dbReference type="Pfam" id="PF01979">
    <property type="entry name" value="Amidohydro_1"/>
    <property type="match status" value="1"/>
</dbReference>
<evidence type="ECO:0000313" key="5">
    <source>
        <dbReference type="EMBL" id="VVC03963.1"/>
    </source>
</evidence>
<dbReference type="SUPFAM" id="SSF51556">
    <property type="entry name" value="Metallo-dependent hydrolases"/>
    <property type="match status" value="1"/>
</dbReference>
<dbReference type="PANTHER" id="PTHR43668">
    <property type="entry name" value="ALLANTOINASE"/>
    <property type="match status" value="1"/>
</dbReference>
<dbReference type="PROSITE" id="PS00482">
    <property type="entry name" value="DIHYDROOROTASE_1"/>
    <property type="match status" value="1"/>
</dbReference>
<keyword evidence="3 5" id="KW-0378">Hydrolase</keyword>
<dbReference type="PANTHER" id="PTHR43668:SF2">
    <property type="entry name" value="ALLANTOINASE"/>
    <property type="match status" value="1"/>
</dbReference>
<dbReference type="SUPFAM" id="SSF51338">
    <property type="entry name" value="Composite domain of metallo-dependent hydrolases"/>
    <property type="match status" value="1"/>
</dbReference>
<evidence type="ECO:0000313" key="6">
    <source>
        <dbReference type="Proteomes" id="UP000789941"/>
    </source>
</evidence>
<dbReference type="PROSITE" id="PS00483">
    <property type="entry name" value="DIHYDROOROTASE_2"/>
    <property type="match status" value="1"/>
</dbReference>
<dbReference type="InterPro" id="IPR002195">
    <property type="entry name" value="Dihydroorotase_CS"/>
</dbReference>
<accession>A0A5E4LSB8</accession>